<dbReference type="RefSeq" id="WP_042468794.1">
    <property type="nucleotide sequence ID" value="NZ_BBJS01000017.1"/>
</dbReference>
<comment type="caution">
    <text evidence="1">The sequence shown here is derived from an EMBL/GenBank/DDBJ whole genome shotgun (WGS) entry which is preliminary data.</text>
</comment>
<dbReference type="SUPFAM" id="SSF51905">
    <property type="entry name" value="FAD/NAD(P)-binding domain"/>
    <property type="match status" value="1"/>
</dbReference>
<dbReference type="PANTHER" id="PTHR43747:SF1">
    <property type="entry name" value="SLR1998 PROTEIN"/>
    <property type="match status" value="1"/>
</dbReference>
<name>A0A0C9NF85_SPHPI</name>
<dbReference type="EMBL" id="BBJS01000017">
    <property type="protein sequence ID" value="GAN13403.1"/>
    <property type="molecule type" value="Genomic_DNA"/>
</dbReference>
<dbReference type="PANTHER" id="PTHR43747">
    <property type="entry name" value="FAD-BINDING PROTEIN"/>
    <property type="match status" value="1"/>
</dbReference>
<keyword evidence="2" id="KW-1185">Reference proteome</keyword>
<evidence type="ECO:0000313" key="2">
    <source>
        <dbReference type="Proteomes" id="UP000032025"/>
    </source>
</evidence>
<dbReference type="GeneID" id="78527061"/>
<evidence type="ECO:0000313" key="1">
    <source>
        <dbReference type="EMBL" id="GAN13403.1"/>
    </source>
</evidence>
<accession>A0A0C9NF85</accession>
<dbReference type="InterPro" id="IPR050816">
    <property type="entry name" value="Flavin-dep_Halogenase_NPB"/>
</dbReference>
<dbReference type="Gene3D" id="3.50.50.60">
    <property type="entry name" value="FAD/NAD(P)-binding domain"/>
    <property type="match status" value="1"/>
</dbReference>
<sequence>MSEPIVDVVIIGAGAAGAAAACTLAPFASVALIDRVAVPAWRIGETLPGAARRVLTAIGAFERFAAAGHGIAPLKVSRWGSDDPAELDAMRDPDGMGWRIDRARFEADLRADAKVRGAAFVAACVGDIRRLKDGWHVTLDDGMSVFARRLIDASGRRTSLMRKHGQRRMVMDRLACAYQRVPQPQASDTTTYIEACAEGWWYTAMLPDGDRIVAFHGDSGGAAMRDVLTTGPLMAARSLPELKDVIGQVDPSQATPSMLCAANSVARSAAGEGWLAAGDSAIALDPLSSQGLFNALTTGLEAGEATLALLDGDAAATGRYATRMGRIWQAYCRHHALYYGMERRWRSAPFWARRMGVG</sequence>
<dbReference type="Gene3D" id="3.30.9.100">
    <property type="match status" value="1"/>
</dbReference>
<dbReference type="InterPro" id="IPR006905">
    <property type="entry name" value="Flavin_halogenase"/>
</dbReference>
<proteinExistence type="predicted"/>
<organism evidence="1 2">
    <name type="scientific">Sphingomonas paucimobilis NBRC 13935</name>
    <dbReference type="NCBI Taxonomy" id="1219050"/>
    <lineage>
        <taxon>Bacteria</taxon>
        <taxon>Pseudomonadati</taxon>
        <taxon>Pseudomonadota</taxon>
        <taxon>Alphaproteobacteria</taxon>
        <taxon>Sphingomonadales</taxon>
        <taxon>Sphingomonadaceae</taxon>
        <taxon>Sphingomonas</taxon>
    </lineage>
</organism>
<dbReference type="InterPro" id="IPR036188">
    <property type="entry name" value="FAD/NAD-bd_sf"/>
</dbReference>
<dbReference type="Proteomes" id="UP000032025">
    <property type="component" value="Unassembled WGS sequence"/>
</dbReference>
<dbReference type="AlphaFoldDB" id="A0A0C9NF85"/>
<reference evidence="1 2" key="1">
    <citation type="submission" date="2014-08" db="EMBL/GenBank/DDBJ databases">
        <title>Whole genome shotgun sequence of Sphingomonas paucimobilis NBRC 13935.</title>
        <authorList>
            <person name="Hosoyama A."/>
            <person name="Hashimoto M."/>
            <person name="Hosoyama Y."/>
            <person name="Noguchi M."/>
            <person name="Uohara A."/>
            <person name="Ohji S."/>
            <person name="Katano-Makiyama Y."/>
            <person name="Ichikawa N."/>
            <person name="Kimura A."/>
            <person name="Yamazoe A."/>
            <person name="Fujita N."/>
        </authorList>
    </citation>
    <scope>NUCLEOTIDE SEQUENCE [LARGE SCALE GENOMIC DNA]</scope>
    <source>
        <strain evidence="1 2">NBRC 13935</strain>
    </source>
</reference>
<protein>
    <submittedName>
        <fullName evidence="1">DNA, contig: SP617</fullName>
    </submittedName>
</protein>
<dbReference type="Pfam" id="PF04820">
    <property type="entry name" value="Trp_halogenase"/>
    <property type="match status" value="1"/>
</dbReference>
<gene>
    <name evidence="1" type="ORF">SP6_17_01220</name>
</gene>
<dbReference type="GO" id="GO:0004497">
    <property type="term" value="F:monooxygenase activity"/>
    <property type="evidence" value="ECO:0007669"/>
    <property type="project" value="InterPro"/>
</dbReference>